<evidence type="ECO:0000259" key="7">
    <source>
        <dbReference type="Pfam" id="PF01058"/>
    </source>
</evidence>
<dbReference type="PANTHER" id="PTHR42989:SF1">
    <property type="entry name" value="FORMATE HYDROGENLYASE SUBUNIT 7-RELATED"/>
    <property type="match status" value="1"/>
</dbReference>
<comment type="similarity">
    <text evidence="2">Belongs to the complex I 20 kDa subunit family.</text>
</comment>
<evidence type="ECO:0000256" key="5">
    <source>
        <dbReference type="ARBA" id="ARBA00023004"/>
    </source>
</evidence>
<keyword evidence="6" id="KW-0411">Iron-sulfur</keyword>
<proteinExistence type="inferred from homology"/>
<keyword evidence="5" id="KW-0408">Iron</keyword>
<dbReference type="SUPFAM" id="SSF56770">
    <property type="entry name" value="HydA/Nqo6-like"/>
    <property type="match status" value="1"/>
</dbReference>
<gene>
    <name evidence="8" type="ORF">X802_05845</name>
</gene>
<evidence type="ECO:0000256" key="4">
    <source>
        <dbReference type="ARBA" id="ARBA00022723"/>
    </source>
</evidence>
<name>A0A0X1KKE1_9EURY</name>
<evidence type="ECO:0000256" key="3">
    <source>
        <dbReference type="ARBA" id="ARBA00022485"/>
    </source>
</evidence>
<dbReference type="OrthoDB" id="5740at2157"/>
<organism evidence="8 9">
    <name type="scientific">Thermococcus guaymasensis DSM 11113</name>
    <dbReference type="NCBI Taxonomy" id="1432656"/>
    <lineage>
        <taxon>Archaea</taxon>
        <taxon>Methanobacteriati</taxon>
        <taxon>Methanobacteriota</taxon>
        <taxon>Thermococci</taxon>
        <taxon>Thermococcales</taxon>
        <taxon>Thermococcaceae</taxon>
        <taxon>Thermococcus</taxon>
    </lineage>
</organism>
<evidence type="ECO:0000256" key="6">
    <source>
        <dbReference type="ARBA" id="ARBA00023014"/>
    </source>
</evidence>
<dbReference type="PANTHER" id="PTHR42989">
    <property type="entry name" value="HYDROGENASE-4 COMPONENT I"/>
    <property type="match status" value="1"/>
</dbReference>
<dbReference type="InterPro" id="IPR006137">
    <property type="entry name" value="NADH_UbQ_OxRdtase-like_20kDa"/>
</dbReference>
<dbReference type="KEGG" id="tgy:X802_05845"/>
<dbReference type="AlphaFoldDB" id="A0A0X1KKE1"/>
<dbReference type="EMBL" id="CP007140">
    <property type="protein sequence ID" value="AJC71733.1"/>
    <property type="molecule type" value="Genomic_DNA"/>
</dbReference>
<keyword evidence="4" id="KW-0479">Metal-binding</keyword>
<dbReference type="RefSeq" id="WP_062371747.1">
    <property type="nucleotide sequence ID" value="NZ_CP007140.1"/>
</dbReference>
<dbReference type="GO" id="GO:0046872">
    <property type="term" value="F:metal ion binding"/>
    <property type="evidence" value="ECO:0007669"/>
    <property type="project" value="UniProtKB-KW"/>
</dbReference>
<evidence type="ECO:0000256" key="1">
    <source>
        <dbReference type="ARBA" id="ARBA00001966"/>
    </source>
</evidence>
<evidence type="ECO:0000313" key="8">
    <source>
        <dbReference type="EMBL" id="AJC71733.1"/>
    </source>
</evidence>
<keyword evidence="8" id="KW-0830">Ubiquinone</keyword>
<keyword evidence="9" id="KW-1185">Reference proteome</keyword>
<dbReference type="Pfam" id="PF01058">
    <property type="entry name" value="Oxidored_q6"/>
    <property type="match status" value="1"/>
</dbReference>
<dbReference type="InterPro" id="IPR052375">
    <property type="entry name" value="Complex_I_20kDa-like"/>
</dbReference>
<evidence type="ECO:0000313" key="9">
    <source>
        <dbReference type="Proteomes" id="UP000062043"/>
    </source>
</evidence>
<accession>A0A0X1KKE1</accession>
<sequence>MIKKSLWVFHLNSGSCNGCDIEVLNIFAPRNDVERLGIKLVGSPRHADAIAFTGPITRECLPKVIDALTAVPDPKVVLAIGACACGGGIWYDTYSVIGGVKELYKILREEYNIEPPATVFIPGCPPKPEAIIYGVAVARGMLEKKQRKQVYIEPEESVVEEKARLESLLMEAEKTRHFLPKLEVRRV</sequence>
<comment type="cofactor">
    <cofactor evidence="1">
        <name>[4Fe-4S] cluster</name>
        <dbReference type="ChEBI" id="CHEBI:49883"/>
    </cofactor>
</comment>
<dbReference type="GeneID" id="27135178"/>
<reference evidence="8 9" key="1">
    <citation type="submission" date="2014-01" db="EMBL/GenBank/DDBJ databases">
        <title>Genome sequencing of Thermococcus guaymasensis.</title>
        <authorList>
            <person name="Zhang X."/>
            <person name="Alvare G."/>
            <person name="Fristensky B."/>
            <person name="Chen L."/>
            <person name="Suen T."/>
            <person name="Chen Q."/>
            <person name="Ma K."/>
        </authorList>
    </citation>
    <scope>NUCLEOTIDE SEQUENCE [LARGE SCALE GENOMIC DNA]</scope>
    <source>
        <strain evidence="8 9">DSM 11113</strain>
    </source>
</reference>
<dbReference type="Gene3D" id="3.40.50.12280">
    <property type="match status" value="1"/>
</dbReference>
<evidence type="ECO:0000256" key="2">
    <source>
        <dbReference type="ARBA" id="ARBA00009173"/>
    </source>
</evidence>
<protein>
    <submittedName>
        <fullName evidence="8">NADH ubiquinone oxidoreductase</fullName>
    </submittedName>
</protein>
<dbReference type="STRING" id="1432656.X802_05845"/>
<dbReference type="GO" id="GO:0051539">
    <property type="term" value="F:4 iron, 4 sulfur cluster binding"/>
    <property type="evidence" value="ECO:0007669"/>
    <property type="project" value="UniProtKB-KW"/>
</dbReference>
<dbReference type="PATRIC" id="fig|1432656.3.peg.1136"/>
<feature type="domain" description="NADH:ubiquinone oxidoreductase-like 20kDa subunit" evidence="7">
    <location>
        <begin position="16"/>
        <end position="135"/>
    </location>
</feature>
<keyword evidence="3" id="KW-0004">4Fe-4S</keyword>
<dbReference type="Proteomes" id="UP000062043">
    <property type="component" value="Chromosome"/>
</dbReference>